<proteinExistence type="predicted"/>
<name>A0ABR0EME6_ZASCE</name>
<reference evidence="2 3" key="1">
    <citation type="journal article" date="2023" name="G3 (Bethesda)">
        <title>A chromosome-level genome assembly of Zasmidium syzygii isolated from banana leaves.</title>
        <authorList>
            <person name="van Westerhoven A.C."/>
            <person name="Mehrabi R."/>
            <person name="Talebi R."/>
            <person name="Steentjes M.B.F."/>
            <person name="Corcolon B."/>
            <person name="Chong P.A."/>
            <person name="Kema G.H.J."/>
            <person name="Seidl M.F."/>
        </authorList>
    </citation>
    <scope>NUCLEOTIDE SEQUENCE [LARGE SCALE GENOMIC DNA]</scope>
    <source>
        <strain evidence="2 3">P124</strain>
    </source>
</reference>
<dbReference type="SUPFAM" id="SSF53474">
    <property type="entry name" value="alpha/beta-Hydrolases"/>
    <property type="match status" value="1"/>
</dbReference>
<dbReference type="InterPro" id="IPR050261">
    <property type="entry name" value="FrsA_esterase"/>
</dbReference>
<dbReference type="PANTHER" id="PTHR22946:SF12">
    <property type="entry name" value="CONIDIAL PIGMENT BIOSYNTHESIS PROTEIN AYG1 (AFU_ORTHOLOGUE AFUA_2G17550)"/>
    <property type="match status" value="1"/>
</dbReference>
<accession>A0ABR0EME6</accession>
<dbReference type="InterPro" id="IPR029058">
    <property type="entry name" value="AB_hydrolase_fold"/>
</dbReference>
<dbReference type="Proteomes" id="UP001305779">
    <property type="component" value="Unassembled WGS sequence"/>
</dbReference>
<dbReference type="Gene3D" id="3.40.50.1820">
    <property type="entry name" value="alpha/beta hydrolase"/>
    <property type="match status" value="1"/>
</dbReference>
<gene>
    <name evidence="2" type="ORF">PRZ48_005876</name>
</gene>
<evidence type="ECO:0000256" key="1">
    <source>
        <dbReference type="ARBA" id="ARBA00022801"/>
    </source>
</evidence>
<keyword evidence="3" id="KW-1185">Reference proteome</keyword>
<dbReference type="EMBL" id="JAXOVC010000004">
    <property type="protein sequence ID" value="KAK4502451.1"/>
    <property type="molecule type" value="Genomic_DNA"/>
</dbReference>
<dbReference type="PANTHER" id="PTHR22946">
    <property type="entry name" value="DIENELACTONE HYDROLASE DOMAIN-CONTAINING PROTEIN-RELATED"/>
    <property type="match status" value="1"/>
</dbReference>
<sequence>MVNTSGSVVDLGKDNVFSAGRSSTRAFKDGYFDYNFLKFLGLATYSGAEIGECFETAHRIVDGDTESWTNAWQLTARRVEAYADEAFAGGHRCSAKEAWLRATTYYQAAFFVIHDKDPRKKQLYEKHTSCFQKAGALFEPPLQVLSIPYEGKSLFGYFLRVDDKPRPTVLIQMGADGSSEQIYFSGGGAAALRRGYNALIFEGPGQTGTFMRDNSLTYRADWEVPVKAVVDYALTLPQVDQDRIALIGYSMGGYMAPRAVAFEKRIAACIASGLVPSISVLAGERIAAIKAADGKYDHSQKYLLYEHMPKYGLHNGLDDIDEFGKYWHSFELYGLEDKITCPLLVVHAAAEGERSVKMAKEFFAKLPNPKNKFRLTTEDDGAEMHCQKGNAMLLHAIEFDWLDDVLA</sequence>
<dbReference type="InterPro" id="IPR010520">
    <property type="entry name" value="FrsA-like"/>
</dbReference>
<dbReference type="Pfam" id="PF06500">
    <property type="entry name" value="FrsA-like"/>
    <property type="match status" value="1"/>
</dbReference>
<evidence type="ECO:0000313" key="3">
    <source>
        <dbReference type="Proteomes" id="UP001305779"/>
    </source>
</evidence>
<dbReference type="Gene3D" id="1.20.1440.110">
    <property type="entry name" value="acylaminoacyl peptidase"/>
    <property type="match status" value="1"/>
</dbReference>
<organism evidence="2 3">
    <name type="scientific">Zasmidium cellare</name>
    <name type="common">Wine cellar mold</name>
    <name type="synonym">Racodium cellare</name>
    <dbReference type="NCBI Taxonomy" id="395010"/>
    <lineage>
        <taxon>Eukaryota</taxon>
        <taxon>Fungi</taxon>
        <taxon>Dikarya</taxon>
        <taxon>Ascomycota</taxon>
        <taxon>Pezizomycotina</taxon>
        <taxon>Dothideomycetes</taxon>
        <taxon>Dothideomycetidae</taxon>
        <taxon>Mycosphaerellales</taxon>
        <taxon>Mycosphaerellaceae</taxon>
        <taxon>Zasmidium</taxon>
    </lineage>
</organism>
<keyword evidence="1" id="KW-0378">Hydrolase</keyword>
<protein>
    <submittedName>
        <fullName evidence="2">Uncharacterized protein</fullName>
    </submittedName>
</protein>
<comment type="caution">
    <text evidence="2">The sequence shown here is derived from an EMBL/GenBank/DDBJ whole genome shotgun (WGS) entry which is preliminary data.</text>
</comment>
<evidence type="ECO:0000313" key="2">
    <source>
        <dbReference type="EMBL" id="KAK4502451.1"/>
    </source>
</evidence>